<sequence>MQAVNQKYLDLEILPERARKELLDFYEYLLTKYKKDKGKKERLKRILSNPVGILPEEYKFDREEAHER</sequence>
<dbReference type="Pfam" id="PF10047">
    <property type="entry name" value="DUF2281"/>
    <property type="match status" value="1"/>
</dbReference>
<evidence type="ECO:0000313" key="2">
    <source>
        <dbReference type="EMBL" id="HEC67499.1"/>
    </source>
</evidence>
<organism evidence="2">
    <name type="scientific">Desulfofervidus auxilii</name>
    <dbReference type="NCBI Taxonomy" id="1621989"/>
    <lineage>
        <taxon>Bacteria</taxon>
        <taxon>Pseudomonadati</taxon>
        <taxon>Thermodesulfobacteriota</taxon>
        <taxon>Candidatus Desulfofervidia</taxon>
        <taxon>Candidatus Desulfofervidales</taxon>
        <taxon>Candidatus Desulfofervidaceae</taxon>
        <taxon>Candidatus Desulfofervidus</taxon>
    </lineage>
</organism>
<proteinExistence type="predicted"/>
<evidence type="ECO:0000259" key="1">
    <source>
        <dbReference type="Pfam" id="PF10047"/>
    </source>
</evidence>
<protein>
    <submittedName>
        <fullName evidence="2">DUF2281 domain-containing protein</fullName>
    </submittedName>
</protein>
<dbReference type="EMBL" id="DRIH01000055">
    <property type="protein sequence ID" value="HEC67499.1"/>
    <property type="molecule type" value="Genomic_DNA"/>
</dbReference>
<dbReference type="InterPro" id="IPR018739">
    <property type="entry name" value="DUF2281"/>
</dbReference>
<comment type="caution">
    <text evidence="2">The sequence shown here is derived from an EMBL/GenBank/DDBJ whole genome shotgun (WGS) entry which is preliminary data.</text>
</comment>
<name>A0A7C1VWR3_DESA2</name>
<dbReference type="AlphaFoldDB" id="A0A7C1VWR3"/>
<dbReference type="Proteomes" id="UP000885738">
    <property type="component" value="Unassembled WGS sequence"/>
</dbReference>
<feature type="domain" description="DUF2281" evidence="1">
    <location>
        <begin position="11"/>
        <end position="54"/>
    </location>
</feature>
<reference evidence="2" key="1">
    <citation type="journal article" date="2020" name="mSystems">
        <title>Genome- and Community-Level Interaction Insights into Carbon Utilization and Element Cycling Functions of Hydrothermarchaeota in Hydrothermal Sediment.</title>
        <authorList>
            <person name="Zhou Z."/>
            <person name="Liu Y."/>
            <person name="Xu W."/>
            <person name="Pan J."/>
            <person name="Luo Z.H."/>
            <person name="Li M."/>
        </authorList>
    </citation>
    <scope>NUCLEOTIDE SEQUENCE [LARGE SCALE GENOMIC DNA]</scope>
    <source>
        <strain evidence="2">HyVt-389</strain>
    </source>
</reference>
<accession>A0A7C1VWR3</accession>
<gene>
    <name evidence="2" type="ORF">ENI35_01595</name>
</gene>